<gene>
    <name evidence="2" type="ORF">NPIL_382571</name>
</gene>
<evidence type="ECO:0000313" key="3">
    <source>
        <dbReference type="Proteomes" id="UP000887013"/>
    </source>
</evidence>
<accession>A0A8X6P376</accession>
<name>A0A8X6P376_NEPPI</name>
<reference evidence="2" key="1">
    <citation type="submission" date="2020-08" db="EMBL/GenBank/DDBJ databases">
        <title>Multicomponent nature underlies the extraordinary mechanical properties of spider dragline silk.</title>
        <authorList>
            <person name="Kono N."/>
            <person name="Nakamura H."/>
            <person name="Mori M."/>
            <person name="Yoshida Y."/>
            <person name="Ohtoshi R."/>
            <person name="Malay A.D."/>
            <person name="Moran D.A.P."/>
            <person name="Tomita M."/>
            <person name="Numata K."/>
            <person name="Arakawa K."/>
        </authorList>
    </citation>
    <scope>NUCLEOTIDE SEQUENCE</scope>
</reference>
<dbReference type="OrthoDB" id="6406638at2759"/>
<feature type="compositionally biased region" description="Polar residues" evidence="1">
    <location>
        <begin position="41"/>
        <end position="55"/>
    </location>
</feature>
<dbReference type="EMBL" id="BMAW01065127">
    <property type="protein sequence ID" value="GFT48941.1"/>
    <property type="molecule type" value="Genomic_DNA"/>
</dbReference>
<sequence>MQLPVMQRCSRTDTRFVKGGLSLEWGWRLKGRNVNEVASPDRTQNLPNTTSTNDGIQRITKEGSGESCQRCVVRVWPKRKTAAI</sequence>
<keyword evidence="3" id="KW-1185">Reference proteome</keyword>
<dbReference type="Proteomes" id="UP000887013">
    <property type="component" value="Unassembled WGS sequence"/>
</dbReference>
<evidence type="ECO:0000256" key="1">
    <source>
        <dbReference type="SAM" id="MobiDB-lite"/>
    </source>
</evidence>
<feature type="region of interest" description="Disordered" evidence="1">
    <location>
        <begin position="38"/>
        <end position="59"/>
    </location>
</feature>
<comment type="caution">
    <text evidence="2">The sequence shown here is derived from an EMBL/GenBank/DDBJ whole genome shotgun (WGS) entry which is preliminary data.</text>
</comment>
<evidence type="ECO:0000313" key="2">
    <source>
        <dbReference type="EMBL" id="GFT48941.1"/>
    </source>
</evidence>
<organism evidence="2 3">
    <name type="scientific">Nephila pilipes</name>
    <name type="common">Giant wood spider</name>
    <name type="synonym">Nephila maculata</name>
    <dbReference type="NCBI Taxonomy" id="299642"/>
    <lineage>
        <taxon>Eukaryota</taxon>
        <taxon>Metazoa</taxon>
        <taxon>Ecdysozoa</taxon>
        <taxon>Arthropoda</taxon>
        <taxon>Chelicerata</taxon>
        <taxon>Arachnida</taxon>
        <taxon>Araneae</taxon>
        <taxon>Araneomorphae</taxon>
        <taxon>Entelegynae</taxon>
        <taxon>Araneoidea</taxon>
        <taxon>Nephilidae</taxon>
        <taxon>Nephila</taxon>
    </lineage>
</organism>
<protein>
    <submittedName>
        <fullName evidence="2">Uncharacterized protein</fullName>
    </submittedName>
</protein>
<proteinExistence type="predicted"/>
<dbReference type="AlphaFoldDB" id="A0A8X6P376"/>